<keyword evidence="1" id="KW-0653">Protein transport</keyword>
<keyword evidence="1" id="KW-0811">Translocation</keyword>
<comment type="function">
    <text evidence="1">Essential component of the TIM23 complex, a complex that mediates the translocation of transit peptide-containing proteins across the mitochondrial inner membrane.</text>
</comment>
<evidence type="ECO:0000256" key="2">
    <source>
        <dbReference type="SAM" id="MobiDB-lite"/>
    </source>
</evidence>
<dbReference type="Gene3D" id="3.40.50.1000">
    <property type="entry name" value="HAD superfamily/HAD-like"/>
    <property type="match status" value="1"/>
</dbReference>
<name>A0AAQ3QGV3_9LILI</name>
<dbReference type="EMBL" id="CP136894">
    <property type="protein sequence ID" value="WOL07770.1"/>
    <property type="molecule type" value="Genomic_DNA"/>
</dbReference>
<evidence type="ECO:0000313" key="5">
    <source>
        <dbReference type="Proteomes" id="UP001327560"/>
    </source>
</evidence>
<dbReference type="Pfam" id="PF03031">
    <property type="entry name" value="NIF"/>
    <property type="match status" value="1"/>
</dbReference>
<dbReference type="SUPFAM" id="SSF56784">
    <property type="entry name" value="HAD-like"/>
    <property type="match status" value="1"/>
</dbReference>
<dbReference type="PANTHER" id="PTHR12210">
    <property type="entry name" value="DULLARD PROTEIN PHOSPHATASE"/>
    <property type="match status" value="1"/>
</dbReference>
<accession>A0AAQ3QGV3</accession>
<dbReference type="InterPro" id="IPR036412">
    <property type="entry name" value="HAD-like_sf"/>
</dbReference>
<dbReference type="SMART" id="SM00577">
    <property type="entry name" value="CPDc"/>
    <property type="match status" value="1"/>
</dbReference>
<keyword evidence="1" id="KW-0809">Transit peptide</keyword>
<reference evidence="4 5" key="1">
    <citation type="submission" date="2023-10" db="EMBL/GenBank/DDBJ databases">
        <title>Chromosome-scale genome assembly provides insights into flower coloration mechanisms of Canna indica.</title>
        <authorList>
            <person name="Li C."/>
        </authorList>
    </citation>
    <scope>NUCLEOTIDE SEQUENCE [LARGE SCALE GENOMIC DNA]</scope>
    <source>
        <tissue evidence="4">Flower</tissue>
    </source>
</reference>
<feature type="domain" description="FCP1 homology" evidence="3">
    <location>
        <begin position="367"/>
        <end position="548"/>
    </location>
</feature>
<sequence>MGSKRKTLASDDDHAQTSAVAGQDTFKCNIFGDGSINGRTYERRGNNESSGTNSSSSFGISEMVSILKDGDEALLCSYGESYTGEQTNAVTDCYADSEMEKMFPQENLAPYLTNNSLSIGTAENYVMLGNCDSHEYINRALPNKTNSEMSSNSNLLEANNATHTSQPVVASIDSNKASISYRSNSKIAELKSNINGEPIPNDAVQPMRSLLDNSSDTQQSDVVSAEGSLKLLSASSKEGASVPPSPIRGLVEDLHSPNVPLKQHNKLDSCNEEGANFSFRMENKVFKDDSLRSDSTEARSLGARDGPDHVNLTFDRNNTLDNKHKHNDESICEEKEPASSSTYSEMTSDQVVSSSLAALPTTETLLICPKKKLIVLDLNGLLADIKQDFRNAHQAQKRVGGKSVFKRPFCDDFLEFCFERFHVGVWSSRRRYNVDAAVDYLMGNLRQKLLFCWDQSKCTYTGYGTLDNIHKPLVLKELEKLWKKEEYDLPWEKGEFSPSNTLLVDDSPYKAICNPPHTAIFPYPYIFPNDNDNSLGAGGDLRVYLEGLAIADDVQLYVQRNPFGQKTITDSDPSWNFYLQIINNVLKYSSLTT</sequence>
<keyword evidence="1" id="KW-0813">Transport</keyword>
<dbReference type="InterPro" id="IPR023214">
    <property type="entry name" value="HAD_sf"/>
</dbReference>
<dbReference type="GO" id="GO:0015031">
    <property type="term" value="P:protein transport"/>
    <property type="evidence" value="ECO:0007669"/>
    <property type="project" value="UniProtKB-KW"/>
</dbReference>
<keyword evidence="5" id="KW-1185">Reference proteome</keyword>
<comment type="subcellular location">
    <subcellularLocation>
        <location evidence="1">Mitochondrion inner membrane</location>
        <topology evidence="1">Single-pass membrane protein</topology>
    </subcellularLocation>
</comment>
<dbReference type="InterPro" id="IPR050365">
    <property type="entry name" value="TIM50"/>
</dbReference>
<keyword evidence="1" id="KW-0496">Mitochondrion</keyword>
<dbReference type="InterPro" id="IPR004274">
    <property type="entry name" value="FCP1_dom"/>
</dbReference>
<dbReference type="PROSITE" id="PS50969">
    <property type="entry name" value="FCP1"/>
    <property type="match status" value="1"/>
</dbReference>
<proteinExistence type="inferred from homology"/>
<dbReference type="GO" id="GO:0005744">
    <property type="term" value="C:TIM23 mitochondrial import inner membrane translocase complex"/>
    <property type="evidence" value="ECO:0007669"/>
    <property type="project" value="UniProtKB-UniRule"/>
</dbReference>
<feature type="compositionally biased region" description="Basic and acidic residues" evidence="2">
    <location>
        <begin position="326"/>
        <end position="337"/>
    </location>
</feature>
<feature type="region of interest" description="Disordered" evidence="2">
    <location>
        <begin position="314"/>
        <end position="344"/>
    </location>
</feature>
<dbReference type="AlphaFoldDB" id="A0AAQ3QGV3"/>
<organism evidence="4 5">
    <name type="scientific">Canna indica</name>
    <name type="common">Indian-shot</name>
    <dbReference type="NCBI Taxonomy" id="4628"/>
    <lineage>
        <taxon>Eukaryota</taxon>
        <taxon>Viridiplantae</taxon>
        <taxon>Streptophyta</taxon>
        <taxon>Embryophyta</taxon>
        <taxon>Tracheophyta</taxon>
        <taxon>Spermatophyta</taxon>
        <taxon>Magnoliopsida</taxon>
        <taxon>Liliopsida</taxon>
        <taxon>Zingiberales</taxon>
        <taxon>Cannaceae</taxon>
        <taxon>Canna</taxon>
    </lineage>
</organism>
<gene>
    <name evidence="4" type="ORF">Cni_G16518</name>
</gene>
<protein>
    <recommendedName>
        <fullName evidence="1">Mitochondrial import inner membrane translocase subunit TIM50</fullName>
    </recommendedName>
</protein>
<dbReference type="FunFam" id="3.40.50.1000:FF:000257">
    <property type="entry name" value="Haloacid dehalogenase-like hydrolase (HAD) superfamily protein"/>
    <property type="match status" value="1"/>
</dbReference>
<comment type="similarity">
    <text evidence="1">Belongs to the TIM50 family.</text>
</comment>
<feature type="region of interest" description="Disordered" evidence="2">
    <location>
        <begin position="290"/>
        <end position="309"/>
    </location>
</feature>
<dbReference type="Proteomes" id="UP001327560">
    <property type="component" value="Chromosome 5"/>
</dbReference>
<evidence type="ECO:0000313" key="4">
    <source>
        <dbReference type="EMBL" id="WOL07770.1"/>
    </source>
</evidence>
<comment type="subunit">
    <text evidence="1">Component of the TIM23 complex.</text>
</comment>
<evidence type="ECO:0000259" key="3">
    <source>
        <dbReference type="PROSITE" id="PS50969"/>
    </source>
</evidence>
<evidence type="ECO:0000256" key="1">
    <source>
        <dbReference type="RuleBase" id="RU365079"/>
    </source>
</evidence>